<sequence length="158" mass="17450">MTANLTDKPTIFGRRISCEAMEENKMSDKTGTFDSAKLAGGLNMVFRGYAMIFDAMAEQAKLLETAAQGTAPIVPEEQPDSNTPPWEDAPETAVEQDAPKKQMTKQEFLYTIQSKVTDPTARIPADKVKALLNKHGSSSLSALPPEKYEAFLYDFNRL</sequence>
<accession>A0A252F5V7</accession>
<protein>
    <submittedName>
        <fullName evidence="2">Uncharacterized protein</fullName>
    </submittedName>
</protein>
<keyword evidence="3" id="KW-1185">Reference proteome</keyword>
<proteinExistence type="predicted"/>
<gene>
    <name evidence="2" type="ORF">CBW42_03720</name>
</gene>
<organism evidence="2 3">
    <name type="scientific">Butyricicoccus porcorum</name>
    <dbReference type="NCBI Taxonomy" id="1945634"/>
    <lineage>
        <taxon>Bacteria</taxon>
        <taxon>Bacillati</taxon>
        <taxon>Bacillota</taxon>
        <taxon>Clostridia</taxon>
        <taxon>Eubacteriales</taxon>
        <taxon>Butyricicoccaceae</taxon>
        <taxon>Butyricicoccus</taxon>
    </lineage>
</organism>
<dbReference type="EMBL" id="NHOC01000003">
    <property type="protein sequence ID" value="OUM21155.1"/>
    <property type="molecule type" value="Genomic_DNA"/>
</dbReference>
<comment type="caution">
    <text evidence="2">The sequence shown here is derived from an EMBL/GenBank/DDBJ whole genome shotgun (WGS) entry which is preliminary data.</text>
</comment>
<name>A0A252F5V7_9FIRM</name>
<evidence type="ECO:0000313" key="2">
    <source>
        <dbReference type="EMBL" id="OUM21155.1"/>
    </source>
</evidence>
<evidence type="ECO:0000256" key="1">
    <source>
        <dbReference type="SAM" id="MobiDB-lite"/>
    </source>
</evidence>
<reference evidence="2 3" key="1">
    <citation type="submission" date="2017-05" db="EMBL/GenBank/DDBJ databases">
        <title>Butyricicoccus porcorum sp. nov. a butyrate-producing bacterium from the swine intestinal tract.</title>
        <authorList>
            <person name="Trachsel J."/>
            <person name="Humphrey S."/>
            <person name="Allen H.K."/>
        </authorList>
    </citation>
    <scope>NUCLEOTIDE SEQUENCE [LARGE SCALE GENOMIC DNA]</scope>
    <source>
        <strain evidence="2">BB10</strain>
    </source>
</reference>
<evidence type="ECO:0000313" key="3">
    <source>
        <dbReference type="Proteomes" id="UP000194903"/>
    </source>
</evidence>
<dbReference type="AlphaFoldDB" id="A0A252F5V7"/>
<dbReference type="Proteomes" id="UP000194903">
    <property type="component" value="Unassembled WGS sequence"/>
</dbReference>
<feature type="region of interest" description="Disordered" evidence="1">
    <location>
        <begin position="68"/>
        <end position="102"/>
    </location>
</feature>